<dbReference type="GO" id="GO:0050661">
    <property type="term" value="F:NADP binding"/>
    <property type="evidence" value="ECO:0007669"/>
    <property type="project" value="UniProtKB-UniRule"/>
</dbReference>
<evidence type="ECO:0000256" key="2">
    <source>
        <dbReference type="ARBA" id="ARBA00009975"/>
    </source>
</evidence>
<evidence type="ECO:0000256" key="6">
    <source>
        <dbReference type="ARBA" id="ARBA00023277"/>
    </source>
</evidence>
<dbReference type="PROSITE" id="PS00069">
    <property type="entry name" value="G6P_DEHYDROGENASE"/>
    <property type="match status" value="1"/>
</dbReference>
<dbReference type="PANTHER" id="PTHR23429:SF0">
    <property type="entry name" value="GLUCOSE-6-PHOSPHATE 1-DEHYDROGENASE"/>
    <property type="match status" value="1"/>
</dbReference>
<dbReference type="InterPro" id="IPR019796">
    <property type="entry name" value="G6P_DH_AS"/>
</dbReference>
<dbReference type="NCBIfam" id="TIGR00871">
    <property type="entry name" value="zwf"/>
    <property type="match status" value="1"/>
</dbReference>
<accession>A0A4R6UFN4</accession>
<comment type="caution">
    <text evidence="7">Lacks conserved residue(s) required for the propagation of feature annotation.</text>
</comment>
<dbReference type="SUPFAM" id="SSF51735">
    <property type="entry name" value="NAD(P)-binding Rossmann-fold domains"/>
    <property type="match status" value="1"/>
</dbReference>
<dbReference type="PIRSF" id="PIRSF000110">
    <property type="entry name" value="G6PD"/>
    <property type="match status" value="1"/>
</dbReference>
<feature type="binding site" evidence="7">
    <location>
        <position position="182"/>
    </location>
    <ligand>
        <name>substrate</name>
    </ligand>
</feature>
<keyword evidence="6 7" id="KW-0119">Carbohydrate metabolism</keyword>
<dbReference type="OrthoDB" id="9802739at2"/>
<evidence type="ECO:0000256" key="1">
    <source>
        <dbReference type="ARBA" id="ARBA00004937"/>
    </source>
</evidence>
<evidence type="ECO:0000256" key="4">
    <source>
        <dbReference type="ARBA" id="ARBA00022857"/>
    </source>
</evidence>
<dbReference type="UniPathway" id="UPA00115">
    <property type="reaction ID" value="UER00408"/>
</dbReference>
<feature type="binding site" evidence="7">
    <location>
        <position position="235"/>
    </location>
    <ligand>
        <name>substrate</name>
    </ligand>
</feature>
<dbReference type="EC" id="1.1.1.49" evidence="7"/>
<dbReference type="InterPro" id="IPR036291">
    <property type="entry name" value="NAD(P)-bd_dom_sf"/>
</dbReference>
<dbReference type="InterPro" id="IPR022675">
    <property type="entry name" value="G6P_DH_C"/>
</dbReference>
<feature type="binding site" evidence="7">
    <location>
        <position position="49"/>
    </location>
    <ligand>
        <name>NADP(+)</name>
        <dbReference type="ChEBI" id="CHEBI:58349"/>
    </ligand>
</feature>
<evidence type="ECO:0000313" key="10">
    <source>
        <dbReference type="EMBL" id="TDQ45558.1"/>
    </source>
</evidence>
<feature type="domain" description="Glucose-6-phosphate dehydrogenase C-terminal" evidence="9">
    <location>
        <begin position="189"/>
        <end position="483"/>
    </location>
</feature>
<keyword evidence="11" id="KW-1185">Reference proteome</keyword>
<dbReference type="HAMAP" id="MF_00966">
    <property type="entry name" value="G6PD"/>
    <property type="match status" value="1"/>
</dbReference>
<organism evidence="10 11">
    <name type="scientific">Permianibacter aggregans</name>
    <dbReference type="NCBI Taxonomy" id="1510150"/>
    <lineage>
        <taxon>Bacteria</taxon>
        <taxon>Pseudomonadati</taxon>
        <taxon>Pseudomonadota</taxon>
        <taxon>Gammaproteobacteria</taxon>
        <taxon>Pseudomonadales</taxon>
        <taxon>Pseudomonadaceae</taxon>
        <taxon>Permianibacter</taxon>
    </lineage>
</organism>
<dbReference type="GO" id="GO:0004345">
    <property type="term" value="F:glucose-6-phosphate dehydrogenase activity"/>
    <property type="evidence" value="ECO:0007669"/>
    <property type="project" value="UniProtKB-UniRule"/>
</dbReference>
<sequence>MNSRDIPVFDMVIFGGTGDLAMRKLIPAMFQRERAGVLPDDGRIIASARNPMSREQYIAMVEAQAASYIPDAQRQEPAWQRFLQRLHYVAIDATKSEGYATLQETIGKANGKIRVFYLATSPKFFGAICKHLHGAGLVNERSHVVLEKPLGHDLDSSRAINAEVAQYFSEDQIYRIDHYLGKETVQNLLVLRFGNTLFESLWNQKYIDHIQITVAESIGVEGRAGFYDHTGALRDMVQNHLMQLLCFVAMEPPASLDANAVRDEKLKVLRSLKPLTMDDVKNNIIRGQYTAGAINGKTANSYRKEEGIEPESQTETFVALKMEIENWRWGNVPFYLRTGKRMAQRVSEIVVQFKSVPHSIFDNRSTGLEPNKLVIKIQPEEDITLMLCGKKPGTGTNVRPVELSLTASSEEHIPDAYERLLIDAIVGRQTLFMRRDELDAAWQWVMPILEGWNNGVGRVEPYVAGSWGPSGSAFLLARDNRHWYEDLS</sequence>
<dbReference type="Pfam" id="PF02781">
    <property type="entry name" value="G6PD_C"/>
    <property type="match status" value="1"/>
</dbReference>
<dbReference type="Gene3D" id="3.40.50.720">
    <property type="entry name" value="NAD(P)-binding Rossmann-like Domain"/>
    <property type="match status" value="1"/>
</dbReference>
<feature type="binding site" evidence="7">
    <location>
        <position position="216"/>
    </location>
    <ligand>
        <name>substrate</name>
    </ligand>
</feature>
<evidence type="ECO:0000256" key="7">
    <source>
        <dbReference type="HAMAP-Rule" id="MF_00966"/>
    </source>
</evidence>
<dbReference type="EMBL" id="SNYM01000019">
    <property type="protein sequence ID" value="TDQ45558.1"/>
    <property type="molecule type" value="Genomic_DNA"/>
</dbReference>
<dbReference type="Proteomes" id="UP000295375">
    <property type="component" value="Unassembled WGS sequence"/>
</dbReference>
<dbReference type="InterPro" id="IPR022674">
    <property type="entry name" value="G6P_DH_NAD-bd"/>
</dbReference>
<protein>
    <recommendedName>
        <fullName evidence="7">Glucose-6-phosphate 1-dehydrogenase</fullName>
        <shortName evidence="7">G6PD</shortName>
        <ecNumber evidence="7">1.1.1.49</ecNumber>
    </recommendedName>
</protein>
<keyword evidence="5 7" id="KW-0560">Oxidoreductase</keyword>
<comment type="caution">
    <text evidence="10">The sequence shown here is derived from an EMBL/GenBank/DDBJ whole genome shotgun (WGS) entry which is preliminary data.</text>
</comment>
<comment type="function">
    <text evidence="7">Catalyzes the oxidation of glucose 6-phosphate to 6-phosphogluconolactone.</text>
</comment>
<name>A0A4R6UFN4_9GAMM</name>
<dbReference type="Gene3D" id="3.30.360.10">
    <property type="entry name" value="Dihydrodipicolinate Reductase, domain 2"/>
    <property type="match status" value="1"/>
</dbReference>
<comment type="catalytic activity">
    <reaction evidence="7">
        <text>D-glucose 6-phosphate + NADP(+) = 6-phospho-D-glucono-1,5-lactone + NADPH + H(+)</text>
        <dbReference type="Rhea" id="RHEA:15841"/>
        <dbReference type="ChEBI" id="CHEBI:15378"/>
        <dbReference type="ChEBI" id="CHEBI:57783"/>
        <dbReference type="ChEBI" id="CHEBI:57955"/>
        <dbReference type="ChEBI" id="CHEBI:58349"/>
        <dbReference type="ChEBI" id="CHEBI:61548"/>
        <dbReference type="EC" id="1.1.1.49"/>
    </reaction>
</comment>
<feature type="binding site" evidence="7">
    <location>
        <position position="148"/>
    </location>
    <ligand>
        <name>NADP(+)</name>
        <dbReference type="ChEBI" id="CHEBI:58349"/>
    </ligand>
</feature>
<comment type="similarity">
    <text evidence="2 7">Belongs to the glucose-6-phosphate dehydrogenase family.</text>
</comment>
<keyword evidence="4 7" id="KW-0521">NADP</keyword>
<dbReference type="NCBIfam" id="NF009492">
    <property type="entry name" value="PRK12853.1-3"/>
    <property type="match status" value="1"/>
</dbReference>
<dbReference type="RefSeq" id="WP_133592612.1">
    <property type="nucleotide sequence ID" value="NZ_CP037953.1"/>
</dbReference>
<feature type="domain" description="Glucose-6-phosphate dehydrogenase NAD-binding" evidence="8">
    <location>
        <begin position="12"/>
        <end position="187"/>
    </location>
</feature>
<gene>
    <name evidence="7" type="primary">zwf</name>
    <name evidence="10" type="ORF">EV696_11926</name>
</gene>
<dbReference type="PANTHER" id="PTHR23429">
    <property type="entry name" value="GLUCOSE-6-PHOSPHATE 1-DEHYDROGENASE G6PD"/>
    <property type="match status" value="1"/>
</dbReference>
<evidence type="ECO:0000256" key="3">
    <source>
        <dbReference type="ARBA" id="ARBA00022526"/>
    </source>
</evidence>
<dbReference type="GO" id="GO:0009051">
    <property type="term" value="P:pentose-phosphate shunt, oxidative branch"/>
    <property type="evidence" value="ECO:0007669"/>
    <property type="project" value="TreeGrafter"/>
</dbReference>
<evidence type="ECO:0000259" key="8">
    <source>
        <dbReference type="Pfam" id="PF00479"/>
    </source>
</evidence>
<evidence type="ECO:0000313" key="11">
    <source>
        <dbReference type="Proteomes" id="UP000295375"/>
    </source>
</evidence>
<dbReference type="InterPro" id="IPR001282">
    <property type="entry name" value="G6P_DH"/>
</dbReference>
<feature type="binding site" evidence="7">
    <location>
        <position position="178"/>
    </location>
    <ligand>
        <name>substrate</name>
    </ligand>
</feature>
<feature type="active site" description="Proton acceptor" evidence="7">
    <location>
        <position position="240"/>
    </location>
</feature>
<evidence type="ECO:0000256" key="5">
    <source>
        <dbReference type="ARBA" id="ARBA00023002"/>
    </source>
</evidence>
<dbReference type="PRINTS" id="PR00079">
    <property type="entry name" value="G6PDHDRGNASE"/>
</dbReference>
<dbReference type="Pfam" id="PF00479">
    <property type="entry name" value="G6PD_N"/>
    <property type="match status" value="1"/>
</dbReference>
<reference evidence="10 11" key="1">
    <citation type="submission" date="2019-03" db="EMBL/GenBank/DDBJ databases">
        <title>Genomic Encyclopedia of Type Strains, Phase IV (KMG-IV): sequencing the most valuable type-strain genomes for metagenomic binning, comparative biology and taxonomic classification.</title>
        <authorList>
            <person name="Goeker M."/>
        </authorList>
    </citation>
    <scope>NUCLEOTIDE SEQUENCE [LARGE SCALE GENOMIC DNA]</scope>
    <source>
        <strain evidence="10 11">DSM 103792</strain>
    </source>
</reference>
<dbReference type="AlphaFoldDB" id="A0A4R6UFN4"/>
<dbReference type="GO" id="GO:0005829">
    <property type="term" value="C:cytosol"/>
    <property type="evidence" value="ECO:0007669"/>
    <property type="project" value="TreeGrafter"/>
</dbReference>
<proteinExistence type="inferred from homology"/>
<keyword evidence="3 7" id="KW-0313">Glucose metabolism</keyword>
<feature type="binding site" evidence="7">
    <location>
        <position position="340"/>
    </location>
    <ligand>
        <name>substrate</name>
    </ligand>
</feature>
<evidence type="ECO:0000259" key="9">
    <source>
        <dbReference type="Pfam" id="PF02781"/>
    </source>
</evidence>
<dbReference type="SUPFAM" id="SSF55347">
    <property type="entry name" value="Glyceraldehyde-3-phosphate dehydrogenase-like, C-terminal domain"/>
    <property type="match status" value="1"/>
</dbReference>
<dbReference type="GO" id="GO:0006006">
    <property type="term" value="P:glucose metabolic process"/>
    <property type="evidence" value="ECO:0007669"/>
    <property type="project" value="UniProtKB-KW"/>
</dbReference>
<comment type="pathway">
    <text evidence="1 7">Carbohydrate degradation; pentose phosphate pathway; D-ribulose 5-phosphate from D-glucose 6-phosphate (oxidative stage): step 1/3.</text>
</comment>